<organism evidence="2 3">
    <name type="scientific">Pseudomonas oryzicola</name>
    <dbReference type="NCBI Taxonomy" id="485876"/>
    <lineage>
        <taxon>Bacteria</taxon>
        <taxon>Pseudomonadati</taxon>
        <taxon>Pseudomonadota</taxon>
        <taxon>Gammaproteobacteria</taxon>
        <taxon>Pseudomonadales</taxon>
        <taxon>Pseudomonadaceae</taxon>
        <taxon>Pseudomonas</taxon>
    </lineage>
</organism>
<dbReference type="RefSeq" id="WP_186674722.1">
    <property type="nucleotide sequence ID" value="NZ_JABWRZ020000001.1"/>
</dbReference>
<reference evidence="2 3" key="1">
    <citation type="journal article" date="2020" name="Microorganisms">
        <title>Reliable Identification of Environmental Pseudomonas Isolates Using the rpoD Gene.</title>
        <authorList>
            <consortium name="The Broad Institute Genome Sequencing Platform"/>
            <person name="Girard L."/>
            <person name="Lood C."/>
            <person name="Rokni-Zadeh H."/>
            <person name="van Noort V."/>
            <person name="Lavigne R."/>
            <person name="De Mot R."/>
        </authorList>
    </citation>
    <scope>NUCLEOTIDE SEQUENCE [LARGE SCALE GENOMIC DNA]</scope>
    <source>
        <strain evidence="2 3">RD9SR1</strain>
    </source>
</reference>
<name>A0ABS6Q9Z7_9PSED</name>
<gene>
    <name evidence="2" type="ORF">HU760_009305</name>
</gene>
<protein>
    <submittedName>
        <fullName evidence="2">Uncharacterized protein</fullName>
    </submittedName>
</protein>
<keyword evidence="1" id="KW-1133">Transmembrane helix</keyword>
<accession>A0ABS6Q9Z7</accession>
<feature type="transmembrane region" description="Helical" evidence="1">
    <location>
        <begin position="50"/>
        <end position="68"/>
    </location>
</feature>
<keyword evidence="1" id="KW-0472">Membrane</keyword>
<comment type="caution">
    <text evidence="2">The sequence shown here is derived from an EMBL/GenBank/DDBJ whole genome shotgun (WGS) entry which is preliminary data.</text>
</comment>
<evidence type="ECO:0000256" key="1">
    <source>
        <dbReference type="SAM" id="Phobius"/>
    </source>
</evidence>
<keyword evidence="1" id="KW-0812">Transmembrane</keyword>
<proteinExistence type="predicted"/>
<sequence length="69" mass="7527">MSRNAQYAVANHQWENPMSGPRITRSDLNLICAALKLEVVTLHNKLISDLIDAALVAAGLVVFIILIVT</sequence>
<evidence type="ECO:0000313" key="3">
    <source>
        <dbReference type="Proteomes" id="UP000609530"/>
    </source>
</evidence>
<dbReference type="EMBL" id="JABWRZ020000001">
    <property type="protein sequence ID" value="MBV4490794.1"/>
    <property type="molecule type" value="Genomic_DNA"/>
</dbReference>
<evidence type="ECO:0000313" key="2">
    <source>
        <dbReference type="EMBL" id="MBV4490794.1"/>
    </source>
</evidence>
<dbReference type="Proteomes" id="UP000609530">
    <property type="component" value="Unassembled WGS sequence"/>
</dbReference>
<keyword evidence="3" id="KW-1185">Reference proteome</keyword>